<sequence>MRQEGQGAKTDTKEKEDVKSELLDSPLPDTEAKLSFKNTEPDNTSCNEICEGEMDSHTEKLSGHLKEISLGDTVSTAEKALSTLLESTGLEMGDSDVFADSTISELAPGPVEKDPPSGEKKSHRGTLGKHEISQPLCADDEEVSMAARSLAVTEDFCSAEEEREYLLKEDVRVEPPKAELSRWNRLINMYKQRRRLPASKVVIM</sequence>
<keyword evidence="2" id="KW-1185">Reference proteome</keyword>
<name>A0ACB8F4Y5_9SAUR</name>
<accession>A0ACB8F4Y5</accession>
<dbReference type="Proteomes" id="UP000827872">
    <property type="component" value="Linkage Group LG05"/>
</dbReference>
<evidence type="ECO:0000313" key="1">
    <source>
        <dbReference type="EMBL" id="KAH8000181.1"/>
    </source>
</evidence>
<dbReference type="EMBL" id="CM037618">
    <property type="protein sequence ID" value="KAH8000181.1"/>
    <property type="molecule type" value="Genomic_DNA"/>
</dbReference>
<reference evidence="1" key="1">
    <citation type="submission" date="2021-08" db="EMBL/GenBank/DDBJ databases">
        <title>The first chromosome-level gecko genome reveals the dynamic sex chromosomes of Neotropical dwarf geckos (Sphaerodactylidae: Sphaerodactylus).</title>
        <authorList>
            <person name="Pinto B.J."/>
            <person name="Keating S.E."/>
            <person name="Gamble T."/>
        </authorList>
    </citation>
    <scope>NUCLEOTIDE SEQUENCE</scope>
    <source>
        <strain evidence="1">TG3544</strain>
    </source>
</reference>
<comment type="caution">
    <text evidence="1">The sequence shown here is derived from an EMBL/GenBank/DDBJ whole genome shotgun (WGS) entry which is preliminary data.</text>
</comment>
<organism evidence="1 2">
    <name type="scientific">Sphaerodactylus townsendi</name>
    <dbReference type="NCBI Taxonomy" id="933632"/>
    <lineage>
        <taxon>Eukaryota</taxon>
        <taxon>Metazoa</taxon>
        <taxon>Chordata</taxon>
        <taxon>Craniata</taxon>
        <taxon>Vertebrata</taxon>
        <taxon>Euteleostomi</taxon>
        <taxon>Lepidosauria</taxon>
        <taxon>Squamata</taxon>
        <taxon>Bifurcata</taxon>
        <taxon>Gekkota</taxon>
        <taxon>Sphaerodactylidae</taxon>
        <taxon>Sphaerodactylus</taxon>
    </lineage>
</organism>
<protein>
    <submittedName>
        <fullName evidence="1">Uncharacterized protein</fullName>
    </submittedName>
</protein>
<gene>
    <name evidence="1" type="ORF">K3G42_023017</name>
</gene>
<evidence type="ECO:0000313" key="2">
    <source>
        <dbReference type="Proteomes" id="UP000827872"/>
    </source>
</evidence>
<proteinExistence type="predicted"/>